<accession>A0ACC2LD61</accession>
<dbReference type="EMBL" id="CM056815">
    <property type="protein sequence ID" value="KAJ8631312.1"/>
    <property type="molecule type" value="Genomic_DNA"/>
</dbReference>
<protein>
    <submittedName>
        <fullName evidence="1">Uncharacterized protein</fullName>
    </submittedName>
</protein>
<organism evidence="1 2">
    <name type="scientific">Persea americana</name>
    <name type="common">Avocado</name>
    <dbReference type="NCBI Taxonomy" id="3435"/>
    <lineage>
        <taxon>Eukaryota</taxon>
        <taxon>Viridiplantae</taxon>
        <taxon>Streptophyta</taxon>
        <taxon>Embryophyta</taxon>
        <taxon>Tracheophyta</taxon>
        <taxon>Spermatophyta</taxon>
        <taxon>Magnoliopsida</taxon>
        <taxon>Magnoliidae</taxon>
        <taxon>Laurales</taxon>
        <taxon>Lauraceae</taxon>
        <taxon>Persea</taxon>
    </lineage>
</organism>
<reference evidence="1 2" key="1">
    <citation type="journal article" date="2022" name="Hortic Res">
        <title>A haplotype resolved chromosomal level avocado genome allows analysis of novel avocado genes.</title>
        <authorList>
            <person name="Nath O."/>
            <person name="Fletcher S.J."/>
            <person name="Hayward A."/>
            <person name="Shaw L.M."/>
            <person name="Masouleh A.K."/>
            <person name="Furtado A."/>
            <person name="Henry R.J."/>
            <person name="Mitter N."/>
        </authorList>
    </citation>
    <scope>NUCLEOTIDE SEQUENCE [LARGE SCALE GENOMIC DNA]</scope>
    <source>
        <strain evidence="2">cv. Hass</strain>
    </source>
</reference>
<dbReference type="Proteomes" id="UP001234297">
    <property type="component" value="Chromosome 7"/>
</dbReference>
<keyword evidence="2" id="KW-1185">Reference proteome</keyword>
<comment type="caution">
    <text evidence="1">The sequence shown here is derived from an EMBL/GenBank/DDBJ whole genome shotgun (WGS) entry which is preliminary data.</text>
</comment>
<sequence>MLLLSLQPLTHSQRMKKLSKILRKCRTLSGLGKSSSHNTPRSKSTREERWDEMIEGEPQEVVFVGSSRRPYTINSKLLNHPLMNALIKKSKQKAGDISVHCEVVIFDHLLWMLENNDQNFTMDSLEELAQLYAC</sequence>
<evidence type="ECO:0000313" key="1">
    <source>
        <dbReference type="EMBL" id="KAJ8631312.1"/>
    </source>
</evidence>
<gene>
    <name evidence="1" type="ORF">MRB53_024635</name>
</gene>
<evidence type="ECO:0000313" key="2">
    <source>
        <dbReference type="Proteomes" id="UP001234297"/>
    </source>
</evidence>
<proteinExistence type="predicted"/>
<name>A0ACC2LD61_PERAE</name>